<dbReference type="InterPro" id="IPR000683">
    <property type="entry name" value="Gfo/Idh/MocA-like_OxRdtase_N"/>
</dbReference>
<dbReference type="GO" id="GO:0016491">
    <property type="term" value="F:oxidoreductase activity"/>
    <property type="evidence" value="ECO:0007669"/>
    <property type="project" value="UniProtKB-KW"/>
</dbReference>
<reference evidence="4 5" key="1">
    <citation type="submission" date="2019-02" db="EMBL/GenBank/DDBJ databases">
        <title>Deep-cultivation of Planctomycetes and their phenomic and genomic characterization uncovers novel biology.</title>
        <authorList>
            <person name="Wiegand S."/>
            <person name="Jogler M."/>
            <person name="Boedeker C."/>
            <person name="Pinto D."/>
            <person name="Vollmers J."/>
            <person name="Rivas-Marin E."/>
            <person name="Kohn T."/>
            <person name="Peeters S.H."/>
            <person name="Heuer A."/>
            <person name="Rast P."/>
            <person name="Oberbeckmann S."/>
            <person name="Bunk B."/>
            <person name="Jeske O."/>
            <person name="Meyerdierks A."/>
            <person name="Storesund J.E."/>
            <person name="Kallscheuer N."/>
            <person name="Luecker S."/>
            <person name="Lage O.M."/>
            <person name="Pohl T."/>
            <person name="Merkel B.J."/>
            <person name="Hornburger P."/>
            <person name="Mueller R.-W."/>
            <person name="Bruemmer F."/>
            <person name="Labrenz M."/>
            <person name="Spormann A.M."/>
            <person name="Op Den Camp H."/>
            <person name="Overmann J."/>
            <person name="Amann R."/>
            <person name="Jetten M.S.M."/>
            <person name="Mascher T."/>
            <person name="Medema M.H."/>
            <person name="Devos D.P."/>
            <person name="Kaster A.-K."/>
            <person name="Ovreas L."/>
            <person name="Rohde M."/>
            <person name="Galperin M.Y."/>
            <person name="Jogler C."/>
        </authorList>
    </citation>
    <scope>NUCLEOTIDE SEQUENCE [LARGE SCALE GENOMIC DNA]</scope>
    <source>
        <strain evidence="4 5">KOR42</strain>
    </source>
</reference>
<dbReference type="GO" id="GO:0000166">
    <property type="term" value="F:nucleotide binding"/>
    <property type="evidence" value="ECO:0007669"/>
    <property type="project" value="InterPro"/>
</dbReference>
<dbReference type="EC" id="1.-.-.-" evidence="4"/>
<accession>A0A5C5W0S4</accession>
<keyword evidence="5" id="KW-1185">Reference proteome</keyword>
<name>A0A5C5W0S4_9PLAN</name>
<organism evidence="4 5">
    <name type="scientific">Thalassoglobus neptunius</name>
    <dbReference type="NCBI Taxonomy" id="1938619"/>
    <lineage>
        <taxon>Bacteria</taxon>
        <taxon>Pseudomonadati</taxon>
        <taxon>Planctomycetota</taxon>
        <taxon>Planctomycetia</taxon>
        <taxon>Planctomycetales</taxon>
        <taxon>Planctomycetaceae</taxon>
        <taxon>Thalassoglobus</taxon>
    </lineage>
</organism>
<comment type="caution">
    <text evidence="4">The sequence shown here is derived from an EMBL/GenBank/DDBJ whole genome shotgun (WGS) entry which is preliminary data.</text>
</comment>
<dbReference type="Gene3D" id="3.30.360.10">
    <property type="entry name" value="Dihydrodipicolinate Reductase, domain 2"/>
    <property type="match status" value="1"/>
</dbReference>
<dbReference type="InterPro" id="IPR004104">
    <property type="entry name" value="Gfo/Idh/MocA-like_OxRdtase_C"/>
</dbReference>
<gene>
    <name evidence="4" type="primary">ydgJ_3</name>
    <name evidence="4" type="ORF">KOR42_43990</name>
</gene>
<dbReference type="Proteomes" id="UP000317243">
    <property type="component" value="Unassembled WGS sequence"/>
</dbReference>
<feature type="domain" description="Gfo/Idh/MocA-like oxidoreductase N-terminal" evidence="2">
    <location>
        <begin position="6"/>
        <end position="127"/>
    </location>
</feature>
<dbReference type="AlphaFoldDB" id="A0A5C5W0S4"/>
<dbReference type="RefSeq" id="WP_197441406.1">
    <property type="nucleotide sequence ID" value="NZ_SIHI01000030.1"/>
</dbReference>
<evidence type="ECO:0000259" key="3">
    <source>
        <dbReference type="Pfam" id="PF02894"/>
    </source>
</evidence>
<proteinExistence type="predicted"/>
<dbReference type="Gene3D" id="3.40.50.720">
    <property type="entry name" value="NAD(P)-binding Rossmann-like Domain"/>
    <property type="match status" value="1"/>
</dbReference>
<evidence type="ECO:0000313" key="4">
    <source>
        <dbReference type="EMBL" id="TWT43581.1"/>
    </source>
</evidence>
<dbReference type="PANTHER" id="PTHR43818:SF11">
    <property type="entry name" value="BCDNA.GH03377"/>
    <property type="match status" value="1"/>
</dbReference>
<dbReference type="SUPFAM" id="SSF55347">
    <property type="entry name" value="Glyceraldehyde-3-phosphate dehydrogenase-like, C-terminal domain"/>
    <property type="match status" value="1"/>
</dbReference>
<evidence type="ECO:0000256" key="1">
    <source>
        <dbReference type="ARBA" id="ARBA00023002"/>
    </source>
</evidence>
<dbReference type="EMBL" id="SIHI01000030">
    <property type="protein sequence ID" value="TWT43581.1"/>
    <property type="molecule type" value="Genomic_DNA"/>
</dbReference>
<dbReference type="InterPro" id="IPR036291">
    <property type="entry name" value="NAD(P)-bd_dom_sf"/>
</dbReference>
<protein>
    <submittedName>
        <fullName evidence="4">Putative oxidoreductase YdgJ</fullName>
        <ecNumber evidence="4">1.-.-.-</ecNumber>
    </submittedName>
</protein>
<dbReference type="SUPFAM" id="SSF51735">
    <property type="entry name" value="NAD(P)-binding Rossmann-fold domains"/>
    <property type="match status" value="1"/>
</dbReference>
<dbReference type="InterPro" id="IPR050463">
    <property type="entry name" value="Gfo/Idh/MocA_oxidrdct_glycsds"/>
</dbReference>
<feature type="domain" description="Gfo/Idh/MocA-like oxidoreductase C-terminal" evidence="3">
    <location>
        <begin position="140"/>
        <end position="355"/>
    </location>
</feature>
<sequence>MAKQLRVGVFGRTGRGKYGHGLDTVWLDMPETEIVAVCDEDPDGRAKAGKKLKTTQLYSDYRKMLEEAQLDIIAICPRWIDQHRDVAVAAAEHGVHIFMEKPFCRSPEEADEIVQACEMRHIKLAIAHLTTYSPRIPVIKSLIEDGTLGQIVEIRLQGKEDRRGGPEDLWVLGSHMLDLLLTLGFEPESCFATILQSGSRAPLSDVYDGNEGLGPLLGNAMRAEYSLKSGAAAHFRSVQNCAGNPSRYGMRICGSKGVMDIYEGTLAPTYILLDSNWSTAQTDSRWQQVSSAGIGAPEPLSGQRYRSRNQIAAEDLIDAIQTDREPLCSMYQARQVVDLICATFESHRTNSPVSLPLQSRTHPFANLL</sequence>
<dbReference type="Pfam" id="PF01408">
    <property type="entry name" value="GFO_IDH_MocA"/>
    <property type="match status" value="1"/>
</dbReference>
<dbReference type="Pfam" id="PF02894">
    <property type="entry name" value="GFO_IDH_MocA_C"/>
    <property type="match status" value="1"/>
</dbReference>
<evidence type="ECO:0000259" key="2">
    <source>
        <dbReference type="Pfam" id="PF01408"/>
    </source>
</evidence>
<dbReference type="PANTHER" id="PTHR43818">
    <property type="entry name" value="BCDNA.GH03377"/>
    <property type="match status" value="1"/>
</dbReference>
<keyword evidence="1 4" id="KW-0560">Oxidoreductase</keyword>
<evidence type="ECO:0000313" key="5">
    <source>
        <dbReference type="Proteomes" id="UP000317243"/>
    </source>
</evidence>